<organism evidence="1 2">
    <name type="scientific">Mixta calida</name>
    <dbReference type="NCBI Taxonomy" id="665913"/>
    <lineage>
        <taxon>Bacteria</taxon>
        <taxon>Pseudomonadati</taxon>
        <taxon>Pseudomonadota</taxon>
        <taxon>Gammaproteobacteria</taxon>
        <taxon>Enterobacterales</taxon>
        <taxon>Erwiniaceae</taxon>
        <taxon>Mixta</taxon>
    </lineage>
</organism>
<dbReference type="Gene3D" id="1.10.3670.10">
    <property type="entry name" value="Putative xylanase like domain"/>
    <property type="match status" value="1"/>
</dbReference>
<dbReference type="InterPro" id="IPR010846">
    <property type="entry name" value="AmiA-like"/>
</dbReference>
<accession>A0ABN5HA59</accession>
<dbReference type="EMBL" id="CP026378">
    <property type="protein sequence ID" value="AUY25233.1"/>
    <property type="molecule type" value="Genomic_DNA"/>
</dbReference>
<dbReference type="Proteomes" id="UP000237673">
    <property type="component" value="Chromosome"/>
</dbReference>
<reference evidence="1 2" key="1">
    <citation type="submission" date="2018-01" db="EMBL/GenBank/DDBJ databases">
        <title>Complete and assembled Genome of Pantoea calida DSM22759T.</title>
        <authorList>
            <person name="Stevens M.J.A."/>
            <person name="Zurfluh K."/>
            <person name="Stephan R."/>
        </authorList>
    </citation>
    <scope>NUCLEOTIDE SEQUENCE [LARGE SCALE GENOMIC DNA]</scope>
    <source>
        <strain evidence="1 2">DSM 22759</strain>
    </source>
</reference>
<gene>
    <name evidence="1" type="ORF">C2E16_10170</name>
</gene>
<sequence length="260" mass="28909">MKLLAPILLIFSVSACTSCPRPVIDKQSDERLNELIQQQVIPARNKPLSEKIAAISASFLGTPYQADTLIGSESVPEQLVVNFNGVDCFTLLDYVAALSHASSRNGFFTQLRLTRYHQGEVSFSQRKHFFSDWFSLPPLNARDITDQLNTSTIKVTKQLNLKADGGHYLPGVPVRQRVIHYIPAKNINNATLEALQTGDYVGFYSPLAGLDVSHTGIIIKKDQQVWFRNASSLKSNNKVVDMPLLSYIKTRPGIVIARPL</sequence>
<dbReference type="Gene3D" id="2.30.260.10">
    <property type="entry name" value="putative xylanase like domain"/>
    <property type="match status" value="1"/>
</dbReference>
<dbReference type="PROSITE" id="PS51257">
    <property type="entry name" value="PROKAR_LIPOPROTEIN"/>
    <property type="match status" value="1"/>
</dbReference>
<dbReference type="InterPro" id="IPR038765">
    <property type="entry name" value="Papain-like_cys_pep_sf"/>
</dbReference>
<evidence type="ECO:0000313" key="1">
    <source>
        <dbReference type="EMBL" id="AUY25233.1"/>
    </source>
</evidence>
<dbReference type="Pfam" id="PF07313">
    <property type="entry name" value="AmiA-like"/>
    <property type="match status" value="1"/>
</dbReference>
<proteinExistence type="predicted"/>
<dbReference type="RefSeq" id="WP_084970369.1">
    <property type="nucleotide sequence ID" value="NZ_DAMDOW010000055.1"/>
</dbReference>
<protein>
    <submittedName>
        <fullName evidence="1">DUF1460 domain-containing protein</fullName>
    </submittedName>
</protein>
<keyword evidence="2" id="KW-1185">Reference proteome</keyword>
<dbReference type="SUPFAM" id="SSF54001">
    <property type="entry name" value="Cysteine proteinases"/>
    <property type="match status" value="1"/>
</dbReference>
<evidence type="ECO:0000313" key="2">
    <source>
        <dbReference type="Proteomes" id="UP000237673"/>
    </source>
</evidence>
<name>A0ABN5HA59_9GAMM</name>